<reference evidence="3 4" key="1">
    <citation type="submission" date="2023-07" db="EMBL/GenBank/DDBJ databases">
        <title>Sequencing the genomes of 1000 actinobacteria strains.</title>
        <authorList>
            <person name="Klenk H.-P."/>
        </authorList>
    </citation>
    <scope>NUCLEOTIDE SEQUENCE [LARGE SCALE GENOMIC DNA]</scope>
    <source>
        <strain evidence="3 4">DSM 19426</strain>
    </source>
</reference>
<name>A0ABU2BWQ6_9ACTN</name>
<dbReference type="InterPro" id="IPR031629">
    <property type="entry name" value="DpaA_N"/>
</dbReference>
<organism evidence="3 4">
    <name type="scientific">Nocardioides marmoribigeumensis</name>
    <dbReference type="NCBI Taxonomy" id="433649"/>
    <lineage>
        <taxon>Bacteria</taxon>
        <taxon>Bacillati</taxon>
        <taxon>Actinomycetota</taxon>
        <taxon>Actinomycetes</taxon>
        <taxon>Propionibacteriales</taxon>
        <taxon>Nocardioidaceae</taxon>
        <taxon>Nocardioides</taxon>
    </lineage>
</organism>
<dbReference type="Pfam" id="PF02826">
    <property type="entry name" value="2-Hacid_dh_C"/>
    <property type="match status" value="1"/>
</dbReference>
<gene>
    <name evidence="3" type="ORF">J2S63_001981</name>
</gene>
<evidence type="ECO:0000259" key="1">
    <source>
        <dbReference type="Pfam" id="PF02826"/>
    </source>
</evidence>
<accession>A0ABU2BWQ6</accession>
<keyword evidence="4" id="KW-1185">Reference proteome</keyword>
<dbReference type="EMBL" id="JAVDYG010000001">
    <property type="protein sequence ID" value="MDR7362428.1"/>
    <property type="molecule type" value="Genomic_DNA"/>
</dbReference>
<dbReference type="Proteomes" id="UP001183648">
    <property type="component" value="Unassembled WGS sequence"/>
</dbReference>
<sequence>MDLSHRTIAVVGGDEREQEIARLAATTGATVRAYGFPVPEGGIPSVLASTSAAEALEGADYALFPIPGLSAEGALFAPECSEPIVPDRDLLARMAPGATIILGWPDDKLRAAAESLGIAFSEYEHDTELMLLRGPAIIEGALQAAIANTRVTIHDATVAVVGHGNVGRLLTRTLVQLGAHVHLFARNPVQRADAYAAGARPHPLEDLPRVAPQLDMIFSTVPSAVVSAEVLAAVPAGALVMDLAAPPGGIDLAAAESHGHRAIWARGMGRRAPVTVGRSQWSGIERRIEQIEEGRGHAG</sequence>
<dbReference type="SUPFAM" id="SSF51735">
    <property type="entry name" value="NAD(P)-binding Rossmann-fold domains"/>
    <property type="match status" value="1"/>
</dbReference>
<comment type="caution">
    <text evidence="3">The sequence shown here is derived from an EMBL/GenBank/DDBJ whole genome shotgun (WGS) entry which is preliminary data.</text>
</comment>
<dbReference type="Gene3D" id="3.40.50.720">
    <property type="entry name" value="NAD(P)-binding Rossmann-like Domain"/>
    <property type="match status" value="2"/>
</dbReference>
<evidence type="ECO:0000259" key="2">
    <source>
        <dbReference type="Pfam" id="PF16924"/>
    </source>
</evidence>
<feature type="domain" description="D-isomer specific 2-hydroxyacid dehydrogenase NAD-binding" evidence="1">
    <location>
        <begin position="149"/>
        <end position="241"/>
    </location>
</feature>
<protein>
    <submittedName>
        <fullName evidence="3">Dipicolinate synthase subunit A</fullName>
    </submittedName>
</protein>
<dbReference type="RefSeq" id="WP_310301744.1">
    <property type="nucleotide sequence ID" value="NZ_BAAAPS010000008.1"/>
</dbReference>
<dbReference type="Pfam" id="PF16924">
    <property type="entry name" value="DpaA_N"/>
    <property type="match status" value="1"/>
</dbReference>
<proteinExistence type="predicted"/>
<dbReference type="InterPro" id="IPR006140">
    <property type="entry name" value="D-isomer_DH_NAD-bd"/>
</dbReference>
<dbReference type="InterPro" id="IPR036291">
    <property type="entry name" value="NAD(P)-bd_dom_sf"/>
</dbReference>
<evidence type="ECO:0000313" key="4">
    <source>
        <dbReference type="Proteomes" id="UP001183648"/>
    </source>
</evidence>
<evidence type="ECO:0000313" key="3">
    <source>
        <dbReference type="EMBL" id="MDR7362428.1"/>
    </source>
</evidence>
<feature type="domain" description="Dipicolinate synthase subunit A N-terminal" evidence="2">
    <location>
        <begin position="8"/>
        <end position="122"/>
    </location>
</feature>